<dbReference type="HOGENOM" id="CLU_027853_3_2_11"/>
<dbReference type="InterPro" id="IPR050766">
    <property type="entry name" value="Bact_Lucif_Oxidored"/>
</dbReference>
<gene>
    <name evidence="2" type="ordered locus">FraEuI1c_2792</name>
</gene>
<organism evidence="2 3">
    <name type="scientific">Pseudofrankia inefficax (strain DSM 45817 / CECT 9037 / DDB 130130 / EuI1c)</name>
    <name type="common">Frankia inefficax</name>
    <dbReference type="NCBI Taxonomy" id="298654"/>
    <lineage>
        <taxon>Bacteria</taxon>
        <taxon>Bacillati</taxon>
        <taxon>Actinomycetota</taxon>
        <taxon>Actinomycetes</taxon>
        <taxon>Frankiales</taxon>
        <taxon>Frankiaceae</taxon>
        <taxon>Pseudofrankia</taxon>
    </lineage>
</organism>
<dbReference type="InterPro" id="IPR011251">
    <property type="entry name" value="Luciferase-like_dom"/>
</dbReference>
<dbReference type="InterPro" id="IPR036661">
    <property type="entry name" value="Luciferase-like_sf"/>
</dbReference>
<dbReference type="STRING" id="298654.FraEuI1c_2792"/>
<dbReference type="PANTHER" id="PTHR30137">
    <property type="entry name" value="LUCIFERASE-LIKE MONOOXYGENASE"/>
    <property type="match status" value="1"/>
</dbReference>
<dbReference type="GO" id="GO:0016705">
    <property type="term" value="F:oxidoreductase activity, acting on paired donors, with incorporation or reduction of molecular oxygen"/>
    <property type="evidence" value="ECO:0007669"/>
    <property type="project" value="InterPro"/>
</dbReference>
<keyword evidence="3" id="KW-1185">Reference proteome</keyword>
<dbReference type="GO" id="GO:0005829">
    <property type="term" value="C:cytosol"/>
    <property type="evidence" value="ECO:0007669"/>
    <property type="project" value="TreeGrafter"/>
</dbReference>
<dbReference type="Proteomes" id="UP000002484">
    <property type="component" value="Chromosome"/>
</dbReference>
<dbReference type="PANTHER" id="PTHR30137:SF6">
    <property type="entry name" value="LUCIFERASE-LIKE MONOOXYGENASE"/>
    <property type="match status" value="1"/>
</dbReference>
<proteinExistence type="predicted"/>
<dbReference type="AlphaFoldDB" id="E3J7R5"/>
<dbReference type="InParanoid" id="E3J7R5"/>
<evidence type="ECO:0000259" key="1">
    <source>
        <dbReference type="Pfam" id="PF00296"/>
    </source>
</evidence>
<dbReference type="Gene3D" id="3.20.20.30">
    <property type="entry name" value="Luciferase-like domain"/>
    <property type="match status" value="1"/>
</dbReference>
<dbReference type="SUPFAM" id="SSF51679">
    <property type="entry name" value="Bacterial luciferase-like"/>
    <property type="match status" value="1"/>
</dbReference>
<accession>E3J7R5</accession>
<dbReference type="KEGG" id="fri:FraEuI1c_2792"/>
<evidence type="ECO:0000313" key="3">
    <source>
        <dbReference type="Proteomes" id="UP000002484"/>
    </source>
</evidence>
<dbReference type="OrthoDB" id="7903015at2"/>
<dbReference type="eggNOG" id="COG2141">
    <property type="taxonomic scope" value="Bacteria"/>
</dbReference>
<feature type="domain" description="Luciferase-like" evidence="1">
    <location>
        <begin position="19"/>
        <end position="292"/>
    </location>
</feature>
<dbReference type="RefSeq" id="WP_013423937.1">
    <property type="nucleotide sequence ID" value="NC_014666.1"/>
</dbReference>
<evidence type="ECO:0000313" key="2">
    <source>
        <dbReference type="EMBL" id="ADP80819.1"/>
    </source>
</evidence>
<sequence length="331" mass="35456">MYALRFDMRAPAGFTPAPALYRAALEMAEWADSHGGLAITICEHHASPDGYLPAPLLMAAAVAARTKRIPIRVGAVIASLRQPVQLAEEMAVLDILSERRASFVLALGYRQVEFDLYGIPFAERVRRFEAAIETIQAAFRGDALPGLDPSVRVTPAPETPGGPLVTLGGSTPAAVRRAARYGLGMITEKPGLEDAYRAACAERGIEPGPFFEAPRHAVTVAFVDRDPDAAWERLGPHLLHDAQTYARWNADAGKTGLDAIIAADDADGLRKAGHPYRVFTPDEAVEHIRTVGPLSLAPLCGGAPPELGWSTLHAIVEDVVPRVRAEATEPA</sequence>
<dbReference type="EMBL" id="CP002299">
    <property type="protein sequence ID" value="ADP80819.1"/>
    <property type="molecule type" value="Genomic_DNA"/>
</dbReference>
<protein>
    <submittedName>
        <fullName evidence="2">Luciferase-like, subgroup</fullName>
    </submittedName>
</protein>
<name>E3J7R5_PSEI1</name>
<dbReference type="Pfam" id="PF00296">
    <property type="entry name" value="Bac_luciferase"/>
    <property type="match status" value="1"/>
</dbReference>
<reference evidence="2 3" key="1">
    <citation type="submission" date="2010-10" db="EMBL/GenBank/DDBJ databases">
        <title>Complete sequence of Frankia sp. EuI1c.</title>
        <authorList>
            <consortium name="US DOE Joint Genome Institute"/>
            <person name="Lucas S."/>
            <person name="Copeland A."/>
            <person name="Lapidus A."/>
            <person name="Cheng J.-F."/>
            <person name="Bruce D."/>
            <person name="Goodwin L."/>
            <person name="Pitluck S."/>
            <person name="Chertkov O."/>
            <person name="Detter J.C."/>
            <person name="Han C."/>
            <person name="Tapia R."/>
            <person name="Land M."/>
            <person name="Hauser L."/>
            <person name="Jeffries C."/>
            <person name="Kyrpides N."/>
            <person name="Ivanova N."/>
            <person name="Mikhailova N."/>
            <person name="Beauchemin N."/>
            <person name="Sen A."/>
            <person name="Sur S.A."/>
            <person name="Gtari M."/>
            <person name="Wall L."/>
            <person name="Tisa L."/>
            <person name="Woyke T."/>
        </authorList>
    </citation>
    <scope>NUCLEOTIDE SEQUENCE [LARGE SCALE GENOMIC DNA]</scope>
    <source>
        <strain evidence="3">DSM 45817 / CECT 9037 / EuI1c</strain>
    </source>
</reference>